<dbReference type="Pfam" id="PF00106">
    <property type="entry name" value="adh_short"/>
    <property type="match status" value="1"/>
</dbReference>
<dbReference type="InterPro" id="IPR057326">
    <property type="entry name" value="KR_dom"/>
</dbReference>
<dbReference type="PANTHER" id="PTHR43180:SF66">
    <property type="entry name" value="SHORT-CHAIN DEHYDROGENASE_REDUCTASE FAMILY PROTEIN"/>
    <property type="match status" value="1"/>
</dbReference>
<dbReference type="PROSITE" id="PS00061">
    <property type="entry name" value="ADH_SHORT"/>
    <property type="match status" value="1"/>
</dbReference>
<accession>A0ABP8T824</accession>
<dbReference type="InterPro" id="IPR036291">
    <property type="entry name" value="NAD(P)-bd_dom_sf"/>
</dbReference>
<evidence type="ECO:0000313" key="4">
    <source>
        <dbReference type="EMBL" id="GAA4580848.1"/>
    </source>
</evidence>
<comment type="caution">
    <text evidence="4">The sequence shown here is derived from an EMBL/GenBank/DDBJ whole genome shotgun (WGS) entry which is preliminary data.</text>
</comment>
<keyword evidence="5" id="KW-1185">Reference proteome</keyword>
<dbReference type="SUPFAM" id="SSF51735">
    <property type="entry name" value="NAD(P)-binding Rossmann-fold domains"/>
    <property type="match status" value="1"/>
</dbReference>
<reference evidence="5" key="1">
    <citation type="journal article" date="2019" name="Int. J. Syst. Evol. Microbiol.">
        <title>The Global Catalogue of Microorganisms (GCM) 10K type strain sequencing project: providing services to taxonomists for standard genome sequencing and annotation.</title>
        <authorList>
            <consortium name="The Broad Institute Genomics Platform"/>
            <consortium name="The Broad Institute Genome Sequencing Center for Infectious Disease"/>
            <person name="Wu L."/>
            <person name="Ma J."/>
        </authorList>
    </citation>
    <scope>NUCLEOTIDE SEQUENCE [LARGE SCALE GENOMIC DNA]</scope>
    <source>
        <strain evidence="5">JCM 3175</strain>
    </source>
</reference>
<dbReference type="InterPro" id="IPR020904">
    <property type="entry name" value="Sc_DH/Rdtase_CS"/>
</dbReference>
<dbReference type="SMART" id="SM00822">
    <property type="entry name" value="PKS_KR"/>
    <property type="match status" value="1"/>
</dbReference>
<evidence type="ECO:0000313" key="5">
    <source>
        <dbReference type="Proteomes" id="UP001500307"/>
    </source>
</evidence>
<dbReference type="InterPro" id="IPR002347">
    <property type="entry name" value="SDR_fam"/>
</dbReference>
<evidence type="ECO:0000256" key="1">
    <source>
        <dbReference type="ARBA" id="ARBA00006484"/>
    </source>
</evidence>
<gene>
    <name evidence="4" type="ORF">GCM10023176_60950</name>
</gene>
<dbReference type="CDD" id="cd05233">
    <property type="entry name" value="SDR_c"/>
    <property type="match status" value="1"/>
</dbReference>
<dbReference type="PANTHER" id="PTHR43180">
    <property type="entry name" value="3-OXOACYL-(ACYL-CARRIER-PROTEIN) REDUCTASE (AFU_ORTHOLOGUE AFUA_6G11210)"/>
    <property type="match status" value="1"/>
</dbReference>
<proteinExistence type="inferred from homology"/>
<evidence type="ECO:0000259" key="3">
    <source>
        <dbReference type="SMART" id="SM00822"/>
    </source>
</evidence>
<evidence type="ECO:0000256" key="2">
    <source>
        <dbReference type="ARBA" id="ARBA00023002"/>
    </source>
</evidence>
<comment type="similarity">
    <text evidence="1">Belongs to the short-chain dehydrogenases/reductases (SDR) family.</text>
</comment>
<dbReference type="Proteomes" id="UP001500307">
    <property type="component" value="Unassembled WGS sequence"/>
</dbReference>
<protein>
    <submittedName>
        <fullName evidence="4">SDR family oxidoreductase</fullName>
    </submittedName>
</protein>
<dbReference type="RefSeq" id="WP_346125297.1">
    <property type="nucleotide sequence ID" value="NZ_BAABGU010000069.1"/>
</dbReference>
<dbReference type="PRINTS" id="PR00081">
    <property type="entry name" value="GDHRDH"/>
</dbReference>
<dbReference type="EMBL" id="BAABGU010000069">
    <property type="protein sequence ID" value="GAA4580848.1"/>
    <property type="molecule type" value="Genomic_DNA"/>
</dbReference>
<keyword evidence="2" id="KW-0560">Oxidoreductase</keyword>
<feature type="domain" description="Ketoreductase" evidence="3">
    <location>
        <begin position="6"/>
        <end position="182"/>
    </location>
</feature>
<sequence length="266" mass="27606">MNLTDRVAVITGGAGGIGSALARRFVAEGAAAVVVADLDAAAAHAVAAEIGPTAHAVGLDVTDEEQVRALVEETERRYGRIDLFCANAGVATGGGVEAPDADWDRAWRVNVLAHLYAARAVLPAMLKRGSGHLLLTCSAAGLLTAVGDAPYTATKHAAVGFADWLAVTYRDAGIRVSALCPQGVDTPMLADGLANGHLGARVIAASGAVLTPDQVADATIAGLAEERFLILPHPEVAAYARRRAEDPDGWQAGLRKLVRRLRAERQ</sequence>
<organism evidence="4 5">
    <name type="scientific">Micromonospora coerulea</name>
    <dbReference type="NCBI Taxonomy" id="47856"/>
    <lineage>
        <taxon>Bacteria</taxon>
        <taxon>Bacillati</taxon>
        <taxon>Actinomycetota</taxon>
        <taxon>Actinomycetes</taxon>
        <taxon>Micromonosporales</taxon>
        <taxon>Micromonosporaceae</taxon>
        <taxon>Micromonospora</taxon>
    </lineage>
</organism>
<dbReference type="Gene3D" id="3.40.50.720">
    <property type="entry name" value="NAD(P)-binding Rossmann-like Domain"/>
    <property type="match status" value="1"/>
</dbReference>
<name>A0ABP8T824_9ACTN</name>